<feature type="compositionally biased region" description="Basic and acidic residues" evidence="1">
    <location>
        <begin position="362"/>
        <end position="376"/>
    </location>
</feature>
<evidence type="ECO:0000313" key="3">
    <source>
        <dbReference type="Proteomes" id="UP000242715"/>
    </source>
</evidence>
<sequence length="390" mass="43216">MDFFTMKRKDLQRLCKKHGIRANLKNIEMAEKLSLIYKEKENENRVSRRLRNVKDKSNAEIIVLDSDSDNEVQMEAPDIVAVAEKDSNEMNNVNVEHFLDELHSSGLKDSVEETEKFLATSPLSKVKSSDLNVHRTVDSGCSGHAASSAKHSRFASRNGGCSCRYTNMGGTPSLHSGAIVAVDGTVGGNADVSEVKSASSQQMSRGQEESQMKLQGIAAGHVDACEVISESLQMISQGLEESPMKFTPERRDNVRPFYAEENMEMSVNVLEQFGNYMMIGENSYGTPVQFLPTSDLNIHKMVVKDTCEEGGVLKLSEETCMVADPEECIGFSPEELEESTTKGTEAKAYFDQTTHGDVMETYNRKESMVDKEHIEDNQELSPATPTDLDV</sequence>
<evidence type="ECO:0000256" key="1">
    <source>
        <dbReference type="SAM" id="MobiDB-lite"/>
    </source>
</evidence>
<proteinExistence type="predicted"/>
<dbReference type="Proteomes" id="UP000242715">
    <property type="component" value="Unassembled WGS sequence"/>
</dbReference>
<evidence type="ECO:0000313" key="2">
    <source>
        <dbReference type="EMBL" id="GAU41137.1"/>
    </source>
</evidence>
<reference evidence="3" key="1">
    <citation type="journal article" date="2017" name="Front. Plant Sci.">
        <title>Climate Clever Clovers: New Paradigm to Reduce the Environmental Footprint of Ruminants by Breeding Low Methanogenic Forages Utilizing Haplotype Variation.</title>
        <authorList>
            <person name="Kaur P."/>
            <person name="Appels R."/>
            <person name="Bayer P.E."/>
            <person name="Keeble-Gagnere G."/>
            <person name="Wang J."/>
            <person name="Hirakawa H."/>
            <person name="Shirasawa K."/>
            <person name="Vercoe P."/>
            <person name="Stefanova K."/>
            <person name="Durmic Z."/>
            <person name="Nichols P."/>
            <person name="Revell C."/>
            <person name="Isobe S.N."/>
            <person name="Edwards D."/>
            <person name="Erskine W."/>
        </authorList>
    </citation>
    <scope>NUCLEOTIDE SEQUENCE [LARGE SCALE GENOMIC DNA]</scope>
    <source>
        <strain evidence="3">cv. Daliak</strain>
    </source>
</reference>
<organism evidence="2 3">
    <name type="scientific">Trifolium subterraneum</name>
    <name type="common">Subterranean clover</name>
    <dbReference type="NCBI Taxonomy" id="3900"/>
    <lineage>
        <taxon>Eukaryota</taxon>
        <taxon>Viridiplantae</taxon>
        <taxon>Streptophyta</taxon>
        <taxon>Embryophyta</taxon>
        <taxon>Tracheophyta</taxon>
        <taxon>Spermatophyta</taxon>
        <taxon>Magnoliopsida</taxon>
        <taxon>eudicotyledons</taxon>
        <taxon>Gunneridae</taxon>
        <taxon>Pentapetalae</taxon>
        <taxon>rosids</taxon>
        <taxon>fabids</taxon>
        <taxon>Fabales</taxon>
        <taxon>Fabaceae</taxon>
        <taxon>Papilionoideae</taxon>
        <taxon>50 kb inversion clade</taxon>
        <taxon>NPAAA clade</taxon>
        <taxon>Hologalegina</taxon>
        <taxon>IRL clade</taxon>
        <taxon>Trifolieae</taxon>
        <taxon>Trifolium</taxon>
    </lineage>
</organism>
<dbReference type="OrthoDB" id="1048353at2759"/>
<dbReference type="PANTHER" id="PTHR33621">
    <property type="entry name" value="ASPARTIC/GLUTAMIC ACID-RICH PROTEIN"/>
    <property type="match status" value="1"/>
</dbReference>
<dbReference type="PANTHER" id="PTHR33621:SF2">
    <property type="entry name" value="RIBOSOMAL L1 DOMAIN-CONTAINING PROTEIN"/>
    <property type="match status" value="1"/>
</dbReference>
<accession>A0A2Z6PCG0</accession>
<dbReference type="AlphaFoldDB" id="A0A2Z6PCG0"/>
<dbReference type="EMBL" id="DF973847">
    <property type="protein sequence ID" value="GAU41137.1"/>
    <property type="molecule type" value="Genomic_DNA"/>
</dbReference>
<gene>
    <name evidence="2" type="ORF">TSUD_288270</name>
</gene>
<feature type="non-terminal residue" evidence="2">
    <location>
        <position position="390"/>
    </location>
</feature>
<keyword evidence="3" id="KW-1185">Reference proteome</keyword>
<name>A0A2Z6PCG0_TRISU</name>
<protein>
    <submittedName>
        <fullName evidence="2">Uncharacterized protein</fullName>
    </submittedName>
</protein>
<feature type="region of interest" description="Disordered" evidence="1">
    <location>
        <begin position="335"/>
        <end position="390"/>
    </location>
</feature>